<dbReference type="GO" id="GO:0019776">
    <property type="term" value="F:Atg8-family ligase activity"/>
    <property type="evidence" value="ECO:0007669"/>
    <property type="project" value="TreeGrafter"/>
</dbReference>
<keyword evidence="5 7" id="KW-0833">Ubl conjugation pathway</keyword>
<dbReference type="Pfam" id="PF04110">
    <property type="entry name" value="APG12"/>
    <property type="match status" value="1"/>
</dbReference>
<keyword evidence="4 7" id="KW-1017">Isopeptide bond</keyword>
<evidence type="ECO:0000256" key="4">
    <source>
        <dbReference type="ARBA" id="ARBA00022499"/>
    </source>
</evidence>
<dbReference type="InterPro" id="IPR007242">
    <property type="entry name" value="Atg12"/>
</dbReference>
<comment type="function">
    <text evidence="7">Ubiquitin-like protein involved in cytoplasm to vacuole transport (Cvt), autophagy vesicles formation, mitophagy, and nucleophagy.</text>
</comment>
<dbReference type="OrthoDB" id="10003551at2759"/>
<comment type="similarity">
    <text evidence="2 7">Belongs to the ATG12 family.</text>
</comment>
<evidence type="ECO:0000256" key="2">
    <source>
        <dbReference type="ARBA" id="ARBA00007778"/>
    </source>
</evidence>
<evidence type="ECO:0000256" key="5">
    <source>
        <dbReference type="ARBA" id="ARBA00022786"/>
    </source>
</evidence>
<reference evidence="9 10" key="1">
    <citation type="submission" date="2018-12" db="EMBL/GenBank/DDBJ databases">
        <authorList>
            <person name="Tiukova I."/>
            <person name="Dainat J."/>
        </authorList>
    </citation>
    <scope>NUCLEOTIDE SEQUENCE [LARGE SCALE GENOMIC DNA]</scope>
</reference>
<dbReference type="CDD" id="cd01612">
    <property type="entry name" value="Ubl_ATG12"/>
    <property type="match status" value="1"/>
</dbReference>
<keyword evidence="7" id="KW-0472">Membrane</keyword>
<evidence type="ECO:0000256" key="1">
    <source>
        <dbReference type="ARBA" id="ARBA00004623"/>
    </source>
</evidence>
<organism evidence="9 10">
    <name type="scientific">Brettanomyces naardenensis</name>
    <name type="common">Yeast</name>
    <dbReference type="NCBI Taxonomy" id="13370"/>
    <lineage>
        <taxon>Eukaryota</taxon>
        <taxon>Fungi</taxon>
        <taxon>Dikarya</taxon>
        <taxon>Ascomycota</taxon>
        <taxon>Saccharomycotina</taxon>
        <taxon>Pichiomycetes</taxon>
        <taxon>Pichiales</taxon>
        <taxon>Pichiaceae</taxon>
        <taxon>Brettanomyces</taxon>
    </lineage>
</organism>
<dbReference type="AlphaFoldDB" id="A0A448YGX1"/>
<dbReference type="SUPFAM" id="SSF54236">
    <property type="entry name" value="Ubiquitin-like"/>
    <property type="match status" value="1"/>
</dbReference>
<dbReference type="PANTHER" id="PTHR13385">
    <property type="entry name" value="AUTOPHAGY PROTEIN 12"/>
    <property type="match status" value="1"/>
</dbReference>
<dbReference type="GO" id="GO:0000045">
    <property type="term" value="P:autophagosome assembly"/>
    <property type="evidence" value="ECO:0007669"/>
    <property type="project" value="InterPro"/>
</dbReference>
<gene>
    <name evidence="9" type="ORF">BRENAR_LOCUS818</name>
</gene>
<feature type="compositionally biased region" description="Acidic residues" evidence="8">
    <location>
        <begin position="35"/>
        <end position="48"/>
    </location>
</feature>
<dbReference type="GO" id="GO:0034045">
    <property type="term" value="C:phagophore assembly site membrane"/>
    <property type="evidence" value="ECO:0007669"/>
    <property type="project" value="UniProtKB-SubCell"/>
</dbReference>
<proteinExistence type="inferred from homology"/>
<keyword evidence="6 7" id="KW-0072">Autophagy</keyword>
<dbReference type="Gene3D" id="3.10.20.90">
    <property type="entry name" value="Phosphatidylinositol 3-kinase Catalytic Subunit, Chain A, domain 1"/>
    <property type="match status" value="1"/>
</dbReference>
<sequence length="179" mass="20041">MEEEDDDLRKLTGSLLQLNVSVAAPRSDNAKEDNSESDSQDDEGDEEQSSSRQPTIKNSAPIKSKITISHSKILSRLPSRATSSLLVVSKRDNAKVQIRFKSIGSIDQLRPTVFKISRDSKFLSISKFLQRRLKIKRVYCYLANSVVPNPDDEIGNLFDLFKSGDEELIVSYCNIVAFG</sequence>
<protein>
    <recommendedName>
        <fullName evidence="3 7">Ubiquitin-like protein ATG12</fullName>
    </recommendedName>
</protein>
<feature type="region of interest" description="Disordered" evidence="8">
    <location>
        <begin position="19"/>
        <end position="61"/>
    </location>
</feature>
<evidence type="ECO:0000256" key="8">
    <source>
        <dbReference type="SAM" id="MobiDB-lite"/>
    </source>
</evidence>
<evidence type="ECO:0000256" key="3">
    <source>
        <dbReference type="ARBA" id="ARBA00015875"/>
    </source>
</evidence>
<evidence type="ECO:0000313" key="10">
    <source>
        <dbReference type="Proteomes" id="UP000290900"/>
    </source>
</evidence>
<dbReference type="InParanoid" id="A0A448YGX1"/>
<dbReference type="EMBL" id="CAACVR010000001">
    <property type="protein sequence ID" value="VEU20083.1"/>
    <property type="molecule type" value="Genomic_DNA"/>
</dbReference>
<dbReference type="GO" id="GO:0000421">
    <property type="term" value="C:autophagosome membrane"/>
    <property type="evidence" value="ECO:0007669"/>
    <property type="project" value="TreeGrafter"/>
</dbReference>
<dbReference type="PANTHER" id="PTHR13385:SF0">
    <property type="entry name" value="UBIQUITIN-LIKE PROTEIN ATG12"/>
    <property type="match status" value="1"/>
</dbReference>
<dbReference type="Proteomes" id="UP000290900">
    <property type="component" value="Unassembled WGS sequence"/>
</dbReference>
<dbReference type="GO" id="GO:0061723">
    <property type="term" value="P:glycophagy"/>
    <property type="evidence" value="ECO:0007669"/>
    <property type="project" value="TreeGrafter"/>
</dbReference>
<name>A0A448YGX1_BRENA</name>
<comment type="subunit">
    <text evidence="7">Forms a conjugate with ATG5.</text>
</comment>
<evidence type="ECO:0000313" key="9">
    <source>
        <dbReference type="EMBL" id="VEU20083.1"/>
    </source>
</evidence>
<evidence type="ECO:0000256" key="6">
    <source>
        <dbReference type="ARBA" id="ARBA00023006"/>
    </source>
</evidence>
<dbReference type="GO" id="GO:0000422">
    <property type="term" value="P:autophagy of mitochondrion"/>
    <property type="evidence" value="ECO:0007669"/>
    <property type="project" value="TreeGrafter"/>
</dbReference>
<keyword evidence="7" id="KW-0813">Transport</keyword>
<dbReference type="GO" id="GO:0034274">
    <property type="term" value="C:Atg12-Atg5-Atg16 complex"/>
    <property type="evidence" value="ECO:0007669"/>
    <property type="project" value="TreeGrafter"/>
</dbReference>
<dbReference type="GO" id="GO:0034727">
    <property type="term" value="P:piecemeal microautophagy of the nucleus"/>
    <property type="evidence" value="ECO:0007669"/>
    <property type="project" value="TreeGrafter"/>
</dbReference>
<dbReference type="STRING" id="13370.A0A448YGX1"/>
<keyword evidence="10" id="KW-1185">Reference proteome</keyword>
<dbReference type="InterPro" id="IPR029071">
    <property type="entry name" value="Ubiquitin-like_domsf"/>
</dbReference>
<dbReference type="GO" id="GO:0097352">
    <property type="term" value="P:autophagosome maturation"/>
    <property type="evidence" value="ECO:0007669"/>
    <property type="project" value="TreeGrafter"/>
</dbReference>
<dbReference type="GO" id="GO:0015031">
    <property type="term" value="P:protein transport"/>
    <property type="evidence" value="ECO:0007669"/>
    <property type="project" value="UniProtKB-KW"/>
</dbReference>
<comment type="subcellular location">
    <subcellularLocation>
        <location evidence="1 7">Preautophagosomal structure membrane</location>
        <topology evidence="1 7">Peripheral membrane protein</topology>
    </subcellularLocation>
</comment>
<evidence type="ECO:0000256" key="7">
    <source>
        <dbReference type="RuleBase" id="RU361201"/>
    </source>
</evidence>
<accession>A0A448YGX1</accession>
<keyword evidence="7" id="KW-0653">Protein transport</keyword>